<evidence type="ECO:0000313" key="1">
    <source>
        <dbReference type="EMBL" id="KAI8533949.1"/>
    </source>
</evidence>
<protein>
    <submittedName>
        <fullName evidence="1">Uncharacterized protein</fullName>
    </submittedName>
</protein>
<name>A0ACC0M036_RHOML</name>
<reference evidence="1" key="1">
    <citation type="submission" date="2022-02" db="EMBL/GenBank/DDBJ databases">
        <title>Plant Genome Project.</title>
        <authorList>
            <person name="Zhang R.-G."/>
        </authorList>
    </citation>
    <scope>NUCLEOTIDE SEQUENCE</scope>
    <source>
        <strain evidence="1">AT1</strain>
    </source>
</reference>
<proteinExistence type="predicted"/>
<dbReference type="Proteomes" id="UP001062846">
    <property type="component" value="Chromosome 10"/>
</dbReference>
<accession>A0ACC0M036</accession>
<dbReference type="EMBL" id="CM046397">
    <property type="protein sequence ID" value="KAI8533949.1"/>
    <property type="molecule type" value="Genomic_DNA"/>
</dbReference>
<evidence type="ECO:0000313" key="2">
    <source>
        <dbReference type="Proteomes" id="UP001062846"/>
    </source>
</evidence>
<sequence length="211" mass="23951">MRKRPPLRDESNSSYRGPEARKTTLFETNDVESIPIQMGSDHHGMGTEQAYYCCSSSFCRVGTLFRTSESISQEDPKAMMGRQYKELCRFSTQLATRAAETEEAYKIALDGLNELLEEVDVRLRRHTIEEPLAKEQNKSSTLDTAGIGKRARGIEVKERTQVKIGKRLTSALERATKRKKSLGRLLSDDLDFMREPVLQSELHLSPPPFLV</sequence>
<keyword evidence="2" id="KW-1185">Reference proteome</keyword>
<gene>
    <name evidence="1" type="ORF">RHMOL_Rhmol10G0050500</name>
</gene>
<comment type="caution">
    <text evidence="1">The sequence shown here is derived from an EMBL/GenBank/DDBJ whole genome shotgun (WGS) entry which is preliminary data.</text>
</comment>
<organism evidence="1 2">
    <name type="scientific">Rhododendron molle</name>
    <name type="common">Chinese azalea</name>
    <name type="synonym">Azalea mollis</name>
    <dbReference type="NCBI Taxonomy" id="49168"/>
    <lineage>
        <taxon>Eukaryota</taxon>
        <taxon>Viridiplantae</taxon>
        <taxon>Streptophyta</taxon>
        <taxon>Embryophyta</taxon>
        <taxon>Tracheophyta</taxon>
        <taxon>Spermatophyta</taxon>
        <taxon>Magnoliopsida</taxon>
        <taxon>eudicotyledons</taxon>
        <taxon>Gunneridae</taxon>
        <taxon>Pentapetalae</taxon>
        <taxon>asterids</taxon>
        <taxon>Ericales</taxon>
        <taxon>Ericaceae</taxon>
        <taxon>Ericoideae</taxon>
        <taxon>Rhodoreae</taxon>
        <taxon>Rhododendron</taxon>
    </lineage>
</organism>